<dbReference type="PANTHER" id="PTHR43396">
    <property type="entry name" value="FLAVOHEMOPROTEIN"/>
    <property type="match status" value="1"/>
</dbReference>
<dbReference type="eggNOG" id="COG1017">
    <property type="taxonomic scope" value="Bacteria"/>
</dbReference>
<dbReference type="AlphaFoldDB" id="A4TES4"/>
<dbReference type="PANTHER" id="PTHR43396:SF3">
    <property type="entry name" value="FLAVOHEMOPROTEIN"/>
    <property type="match status" value="1"/>
</dbReference>
<evidence type="ECO:0000256" key="4">
    <source>
        <dbReference type="ARBA" id="ARBA00022621"/>
    </source>
</evidence>
<dbReference type="GO" id="GO:0046210">
    <property type="term" value="P:nitric oxide catabolic process"/>
    <property type="evidence" value="ECO:0007669"/>
    <property type="project" value="TreeGrafter"/>
</dbReference>
<comment type="catalytic activity">
    <reaction evidence="9">
        <text>2 nitric oxide + NADPH + 2 O2 = 2 nitrate + NADP(+) + H(+)</text>
        <dbReference type="Rhea" id="RHEA:19465"/>
        <dbReference type="ChEBI" id="CHEBI:15378"/>
        <dbReference type="ChEBI" id="CHEBI:15379"/>
        <dbReference type="ChEBI" id="CHEBI:16480"/>
        <dbReference type="ChEBI" id="CHEBI:17632"/>
        <dbReference type="ChEBI" id="CHEBI:57783"/>
        <dbReference type="ChEBI" id="CHEBI:58349"/>
        <dbReference type="EC" id="1.14.12.17"/>
    </reaction>
</comment>
<evidence type="ECO:0000256" key="7">
    <source>
        <dbReference type="ARBA" id="ARBA00023027"/>
    </source>
</evidence>
<keyword evidence="6" id="KW-0408">Iron</keyword>
<comment type="similarity">
    <text evidence="10">Belongs to the globin family.</text>
</comment>
<dbReference type="GO" id="GO:0008941">
    <property type="term" value="F:nitric oxide dioxygenase NAD(P)H activity"/>
    <property type="evidence" value="ECO:0007669"/>
    <property type="project" value="UniProtKB-EC"/>
</dbReference>
<comment type="catalytic activity">
    <reaction evidence="8">
        <text>2 nitric oxide + NADH + 2 O2 = 2 nitrate + NAD(+) + H(+)</text>
        <dbReference type="Rhea" id="RHEA:19469"/>
        <dbReference type="ChEBI" id="CHEBI:15378"/>
        <dbReference type="ChEBI" id="CHEBI:15379"/>
        <dbReference type="ChEBI" id="CHEBI:16480"/>
        <dbReference type="ChEBI" id="CHEBI:17632"/>
        <dbReference type="ChEBI" id="CHEBI:57540"/>
        <dbReference type="ChEBI" id="CHEBI:57945"/>
        <dbReference type="EC" id="1.14.12.17"/>
    </reaction>
</comment>
<dbReference type="InterPro" id="IPR012292">
    <property type="entry name" value="Globin/Proto"/>
</dbReference>
<dbReference type="GO" id="GO:0020037">
    <property type="term" value="F:heme binding"/>
    <property type="evidence" value="ECO:0007669"/>
    <property type="project" value="InterPro"/>
</dbReference>
<proteinExistence type="inferred from homology"/>
<dbReference type="Gene3D" id="3.40.50.80">
    <property type="entry name" value="Nucleotide-binding domain of ferredoxin-NADP reductase (FNR) module"/>
    <property type="match status" value="1"/>
</dbReference>
<dbReference type="KEGG" id="mgi:Mflv_4884"/>
<dbReference type="InterPro" id="IPR017938">
    <property type="entry name" value="Riboflavin_synthase-like_b-brl"/>
</dbReference>
<keyword evidence="4 10" id="KW-0561">Oxygen transport</keyword>
<evidence type="ECO:0000256" key="1">
    <source>
        <dbReference type="ARBA" id="ARBA00006401"/>
    </source>
</evidence>
<dbReference type="InterPro" id="IPR001433">
    <property type="entry name" value="OxRdtase_FAD/NAD-bd"/>
</dbReference>
<organism evidence="13">
    <name type="scientific">Mycolicibacterium gilvum (strain PYR-GCK)</name>
    <name type="common">Mycobacterium gilvum (strain PYR-GCK)</name>
    <dbReference type="NCBI Taxonomy" id="350054"/>
    <lineage>
        <taxon>Bacteria</taxon>
        <taxon>Bacillati</taxon>
        <taxon>Actinomycetota</taxon>
        <taxon>Actinomycetes</taxon>
        <taxon>Mycobacteriales</taxon>
        <taxon>Mycobacteriaceae</taxon>
        <taxon>Mycolicibacterium</taxon>
    </lineage>
</organism>
<evidence type="ECO:0000256" key="9">
    <source>
        <dbReference type="ARBA" id="ARBA00049433"/>
    </source>
</evidence>
<dbReference type="PROSITE" id="PS01033">
    <property type="entry name" value="GLOBIN"/>
    <property type="match status" value="1"/>
</dbReference>
<dbReference type="SUPFAM" id="SSF46458">
    <property type="entry name" value="Globin-like"/>
    <property type="match status" value="1"/>
</dbReference>
<dbReference type="EMBL" id="CP000656">
    <property type="protein sequence ID" value="ABP47350.1"/>
    <property type="molecule type" value="Genomic_DNA"/>
</dbReference>
<dbReference type="SUPFAM" id="SSF63380">
    <property type="entry name" value="Riboflavin synthase domain-like"/>
    <property type="match status" value="1"/>
</dbReference>
<keyword evidence="3 10" id="KW-0349">Heme</keyword>
<keyword evidence="5" id="KW-0479">Metal-binding</keyword>
<evidence type="ECO:0000259" key="12">
    <source>
        <dbReference type="PROSITE" id="PS51384"/>
    </source>
</evidence>
<evidence type="ECO:0000256" key="8">
    <source>
        <dbReference type="ARBA" id="ARBA00048649"/>
    </source>
</evidence>
<evidence type="ECO:0000256" key="10">
    <source>
        <dbReference type="RuleBase" id="RU000356"/>
    </source>
</evidence>
<feature type="domain" description="FAD-binding FR-type" evidence="12">
    <location>
        <begin position="169"/>
        <end position="278"/>
    </location>
</feature>
<feature type="domain" description="Globin" evidence="11">
    <location>
        <begin position="16"/>
        <end position="157"/>
    </location>
</feature>
<dbReference type="GO" id="GO:0019825">
    <property type="term" value="F:oxygen binding"/>
    <property type="evidence" value="ECO:0007669"/>
    <property type="project" value="InterPro"/>
</dbReference>
<accession>A4TES4</accession>
<comment type="similarity">
    <text evidence="1">In the C-terminal section; belongs to the flavoprotein pyridine nucleotide cytochrome reductase family.</text>
</comment>
<reference evidence="13" key="1">
    <citation type="submission" date="2007-04" db="EMBL/GenBank/DDBJ databases">
        <authorList>
            <consortium name="US DOE Joint Genome Institute"/>
            <person name="Copeland A."/>
            <person name="Lucas S."/>
            <person name="Lapidus A."/>
            <person name="Barry K."/>
            <person name="Detter J.C."/>
            <person name="Glavina del Rio T."/>
            <person name="Hammon N."/>
            <person name="Israni S."/>
            <person name="Dalin E."/>
            <person name="Tice H."/>
            <person name="Pitluck S."/>
            <person name="Chain P."/>
            <person name="Malfatti S."/>
            <person name="Shin M."/>
            <person name="Vergez L."/>
            <person name="Schmutz J."/>
            <person name="Larimer F."/>
            <person name="Land M."/>
            <person name="Hauser L."/>
            <person name="Kyrpides N."/>
            <person name="Mikhailova N."/>
            <person name="Miller C."/>
            <person name="Richardson P."/>
        </authorList>
    </citation>
    <scope>NUCLEOTIDE SEQUENCE</scope>
    <source>
        <strain evidence="13">PYR-GCK</strain>
    </source>
</reference>
<evidence type="ECO:0000313" key="13">
    <source>
        <dbReference type="EMBL" id="ABP47350.1"/>
    </source>
</evidence>
<sequence>MKGIPMAPNVTAAPAELEAAHAEMIAATLPLVGAHIDEITTEFYRRMFAAHPELLRNLFNRGNQAQGAQQRALAASIATFATHLIDPDLPHPAELLSRIGHKHASLGVTADQYPIVHEHLFAAIVEVLGADTVTADVAAAWDRVYWIMADTLIALERDLYKAAGVTDGDVYRRATVVSRVDDPSGVVLITVRPEGRPFTGSIPAQYVSVGVTLPDGARQLRQYTLVNAPGTADLTFAVKPVASVAESPAGEVSSWISANLCVGDIVDVTVPFGDLPAPDGAAPLVLISAGIGITPMIGILEYLAASAPEASVQVLHADRSDRVHPLRERQHELAEALPNARLDVWYEDGVTAGAPGAHAGLMNLSAIDLPADAHVYLCGNNGFVQAVRGQLTDRGFISERVHCELFSPNDWLLG</sequence>
<dbReference type="Gene3D" id="1.10.490.10">
    <property type="entry name" value="Globins"/>
    <property type="match status" value="1"/>
</dbReference>
<evidence type="ECO:0000256" key="3">
    <source>
        <dbReference type="ARBA" id="ARBA00022617"/>
    </source>
</evidence>
<evidence type="ECO:0000256" key="5">
    <source>
        <dbReference type="ARBA" id="ARBA00022723"/>
    </source>
</evidence>
<dbReference type="SUPFAM" id="SSF52343">
    <property type="entry name" value="Ferredoxin reductase-like, C-terminal NADP-linked domain"/>
    <property type="match status" value="1"/>
</dbReference>
<dbReference type="EC" id="1.14.12.17" evidence="2"/>
<name>A4TES4_MYCGI</name>
<dbReference type="InterPro" id="IPR039261">
    <property type="entry name" value="FNR_nucleotide-bd"/>
</dbReference>
<gene>
    <name evidence="13" type="ordered locus">Mflv_4884</name>
</gene>
<protein>
    <recommendedName>
        <fullName evidence="2">nitric oxide dioxygenase</fullName>
        <ecNumber evidence="2">1.14.12.17</ecNumber>
    </recommendedName>
</protein>
<evidence type="ECO:0000259" key="11">
    <source>
        <dbReference type="PROSITE" id="PS01033"/>
    </source>
</evidence>
<dbReference type="HOGENOM" id="CLU_003827_12_0_11"/>
<dbReference type="InterPro" id="IPR009050">
    <property type="entry name" value="Globin-like_sf"/>
</dbReference>
<evidence type="ECO:0000256" key="2">
    <source>
        <dbReference type="ARBA" id="ARBA00012229"/>
    </source>
</evidence>
<keyword evidence="10" id="KW-0813">Transport</keyword>
<dbReference type="Pfam" id="PF00042">
    <property type="entry name" value="Globin"/>
    <property type="match status" value="1"/>
</dbReference>
<dbReference type="InterPro" id="IPR000971">
    <property type="entry name" value="Globin"/>
</dbReference>
<reference evidence="13" key="2">
    <citation type="journal article" date="2013" name="PLoS ONE">
        <title>A Gene Expression Study of the Activities of Aromatic Ring-Cleavage Dioxygenases in Mycobacterium gilvum PYR-GCK to Changes in Salinity and pH during Pyrene Degradation.</title>
        <authorList>
            <person name="Badejo A.C."/>
            <person name="Badejo A.O."/>
            <person name="Shin K.H."/>
            <person name="Chai Y.G."/>
        </authorList>
    </citation>
    <scope>NUCLEOTIDE SEQUENCE [LARGE SCALE GENOMIC DNA]</scope>
    <source>
        <strain evidence="13">PYR-GCK</strain>
    </source>
</reference>
<dbReference type="GO" id="GO:0071949">
    <property type="term" value="F:FAD binding"/>
    <property type="evidence" value="ECO:0007669"/>
    <property type="project" value="TreeGrafter"/>
</dbReference>
<dbReference type="GO" id="GO:0071500">
    <property type="term" value="P:cellular response to nitrosative stress"/>
    <property type="evidence" value="ECO:0007669"/>
    <property type="project" value="TreeGrafter"/>
</dbReference>
<dbReference type="Gene3D" id="2.40.30.10">
    <property type="entry name" value="Translation factors"/>
    <property type="match status" value="1"/>
</dbReference>
<dbReference type="GO" id="GO:0005344">
    <property type="term" value="F:oxygen carrier activity"/>
    <property type="evidence" value="ECO:0007669"/>
    <property type="project" value="UniProtKB-KW"/>
</dbReference>
<dbReference type="eggNOG" id="COG1018">
    <property type="taxonomic scope" value="Bacteria"/>
</dbReference>
<dbReference type="Pfam" id="PF00175">
    <property type="entry name" value="NAD_binding_1"/>
    <property type="match status" value="1"/>
</dbReference>
<evidence type="ECO:0000256" key="6">
    <source>
        <dbReference type="ARBA" id="ARBA00023004"/>
    </source>
</evidence>
<dbReference type="FunFam" id="1.10.490.10:FF:000003">
    <property type="entry name" value="Flavohemoprotein"/>
    <property type="match status" value="1"/>
</dbReference>
<keyword evidence="13" id="KW-0560">Oxidoreductase</keyword>
<dbReference type="GO" id="GO:0046872">
    <property type="term" value="F:metal ion binding"/>
    <property type="evidence" value="ECO:0007669"/>
    <property type="project" value="UniProtKB-KW"/>
</dbReference>
<dbReference type="PROSITE" id="PS51384">
    <property type="entry name" value="FAD_FR"/>
    <property type="match status" value="1"/>
</dbReference>
<dbReference type="CDD" id="cd14782">
    <property type="entry name" value="FHb-globin_2"/>
    <property type="match status" value="1"/>
</dbReference>
<dbReference type="CDD" id="cd06184">
    <property type="entry name" value="flavohem_like_fad_nad_binding"/>
    <property type="match status" value="1"/>
</dbReference>
<keyword evidence="7" id="KW-0520">NAD</keyword>
<dbReference type="STRING" id="350054.Mflv_4884"/>
<dbReference type="InterPro" id="IPR017927">
    <property type="entry name" value="FAD-bd_FR_type"/>
</dbReference>